<sequence>MSKEMLISQNDVIPLDIFLNGKYEDILTIIKKKASLEDLDVEKTKDRKVMISTAAKIASSKTFLEKIGKNLADEKRAEIDKDLSKINSARKEIKTTLDELRDSTRKPV</sequence>
<proteinExistence type="predicted"/>
<dbReference type="EMBL" id="BARS01018947">
    <property type="protein sequence ID" value="GAF86402.1"/>
    <property type="molecule type" value="Genomic_DNA"/>
</dbReference>
<dbReference type="AlphaFoldDB" id="X0TDZ4"/>
<feature type="coiled-coil region" evidence="1">
    <location>
        <begin position="72"/>
        <end position="106"/>
    </location>
</feature>
<organism evidence="2">
    <name type="scientific">marine sediment metagenome</name>
    <dbReference type="NCBI Taxonomy" id="412755"/>
    <lineage>
        <taxon>unclassified sequences</taxon>
        <taxon>metagenomes</taxon>
        <taxon>ecological metagenomes</taxon>
    </lineage>
</organism>
<name>X0TDZ4_9ZZZZ</name>
<evidence type="ECO:0000256" key="1">
    <source>
        <dbReference type="SAM" id="Coils"/>
    </source>
</evidence>
<comment type="caution">
    <text evidence="2">The sequence shown here is derived from an EMBL/GenBank/DDBJ whole genome shotgun (WGS) entry which is preliminary data.</text>
</comment>
<reference evidence="2" key="1">
    <citation type="journal article" date="2014" name="Front. Microbiol.">
        <title>High frequency of phylogenetically diverse reductive dehalogenase-homologous genes in deep subseafloor sedimentary metagenomes.</title>
        <authorList>
            <person name="Kawai M."/>
            <person name="Futagami T."/>
            <person name="Toyoda A."/>
            <person name="Takaki Y."/>
            <person name="Nishi S."/>
            <person name="Hori S."/>
            <person name="Arai W."/>
            <person name="Tsubouchi T."/>
            <person name="Morono Y."/>
            <person name="Uchiyama I."/>
            <person name="Ito T."/>
            <person name="Fujiyama A."/>
            <person name="Inagaki F."/>
            <person name="Takami H."/>
        </authorList>
    </citation>
    <scope>NUCLEOTIDE SEQUENCE</scope>
    <source>
        <strain evidence="2">Expedition CK06-06</strain>
    </source>
</reference>
<keyword evidence="1" id="KW-0175">Coiled coil</keyword>
<gene>
    <name evidence="2" type="ORF">S01H1_30758</name>
</gene>
<accession>X0TDZ4</accession>
<feature type="non-terminal residue" evidence="2">
    <location>
        <position position="108"/>
    </location>
</feature>
<evidence type="ECO:0000313" key="2">
    <source>
        <dbReference type="EMBL" id="GAF86402.1"/>
    </source>
</evidence>
<protein>
    <submittedName>
        <fullName evidence="2">Uncharacterized protein</fullName>
    </submittedName>
</protein>